<organism evidence="3 4">
    <name type="scientific">Candidatus Avichristensenella intestinipullorum</name>
    <dbReference type="NCBI Taxonomy" id="2840693"/>
    <lineage>
        <taxon>Bacteria</taxon>
        <taxon>Bacillati</taxon>
        <taxon>Bacillota</taxon>
        <taxon>Clostridia</taxon>
        <taxon>Candidatus Avichristensenella</taxon>
    </lineage>
</organism>
<proteinExistence type="predicted"/>
<feature type="region of interest" description="Disordered" evidence="1">
    <location>
        <begin position="1"/>
        <end position="41"/>
    </location>
</feature>
<dbReference type="AlphaFoldDB" id="A0A9D0YXY2"/>
<dbReference type="InterPro" id="IPR002575">
    <property type="entry name" value="Aminoglycoside_PTrfase"/>
</dbReference>
<dbReference type="Proteomes" id="UP000886819">
    <property type="component" value="Unassembled WGS sequence"/>
</dbReference>
<comment type="caution">
    <text evidence="3">The sequence shown here is derived from an EMBL/GenBank/DDBJ whole genome shotgun (WGS) entry which is preliminary data.</text>
</comment>
<protein>
    <submittedName>
        <fullName evidence="3">Aminoglycoside phosphotransferase family protein</fullName>
    </submittedName>
</protein>
<dbReference type="EMBL" id="DVFI01000144">
    <property type="protein sequence ID" value="HIQ63983.1"/>
    <property type="molecule type" value="Genomic_DNA"/>
</dbReference>
<feature type="domain" description="Aminoglycoside phosphotransferase" evidence="2">
    <location>
        <begin position="73"/>
        <end position="311"/>
    </location>
</feature>
<dbReference type="Pfam" id="PF01636">
    <property type="entry name" value="APH"/>
    <property type="match status" value="1"/>
</dbReference>
<feature type="compositionally biased region" description="Basic and acidic residues" evidence="1">
    <location>
        <begin position="22"/>
        <end position="41"/>
    </location>
</feature>
<gene>
    <name evidence="3" type="ORF">IAA66_10465</name>
</gene>
<evidence type="ECO:0000313" key="3">
    <source>
        <dbReference type="EMBL" id="HIQ63983.1"/>
    </source>
</evidence>
<dbReference type="PANTHER" id="PTHR21064">
    <property type="entry name" value="AMINOGLYCOSIDE PHOSPHOTRANSFERASE DOMAIN-CONTAINING PROTEIN-RELATED"/>
    <property type="match status" value="1"/>
</dbReference>
<dbReference type="Gene3D" id="3.90.1200.10">
    <property type="match status" value="1"/>
</dbReference>
<dbReference type="PANTHER" id="PTHR21064:SF5">
    <property type="entry name" value="SLR1880 PROTEIN"/>
    <property type="match status" value="1"/>
</dbReference>
<evidence type="ECO:0000256" key="1">
    <source>
        <dbReference type="SAM" id="MobiDB-lite"/>
    </source>
</evidence>
<reference evidence="3" key="2">
    <citation type="journal article" date="2021" name="PeerJ">
        <title>Extensive microbial diversity within the chicken gut microbiome revealed by metagenomics and culture.</title>
        <authorList>
            <person name="Gilroy R."/>
            <person name="Ravi A."/>
            <person name="Getino M."/>
            <person name="Pursley I."/>
            <person name="Horton D.L."/>
            <person name="Alikhan N.F."/>
            <person name="Baker D."/>
            <person name="Gharbi K."/>
            <person name="Hall N."/>
            <person name="Watson M."/>
            <person name="Adriaenssens E.M."/>
            <person name="Foster-Nyarko E."/>
            <person name="Jarju S."/>
            <person name="Secka A."/>
            <person name="Antonio M."/>
            <person name="Oren A."/>
            <person name="Chaudhuri R.R."/>
            <person name="La Ragione R."/>
            <person name="Hildebrand F."/>
            <person name="Pallen M.J."/>
        </authorList>
    </citation>
    <scope>NUCLEOTIDE SEQUENCE</scope>
    <source>
        <strain evidence="3">ChiHile30-977</strain>
    </source>
</reference>
<evidence type="ECO:0000313" key="4">
    <source>
        <dbReference type="Proteomes" id="UP000886819"/>
    </source>
</evidence>
<dbReference type="InterPro" id="IPR050249">
    <property type="entry name" value="Pseudomonas-type_ThrB"/>
</dbReference>
<sequence>MFPGCPGSLSGRGAAERRRRKETPEARFADEKYGGKEEGCAPRRRPPTGFAMVYNEIKHVLPHFAFEGRFHSVRELHSGNINNTYHLVYLDRGGKLNHYALQHINNYVFKDPAVVMRNIEMICDYLRESYLNDGVDPKRRMLELIRVHGNGYLYLDERGGFWRSYHYIDGATAYDRVEKPEHFFEAGRGFGEFQRRLCSFPAGQLAETIPHFHDTRKRFYAFVAAVDNDRAGRVRGLEKEIDFFFDRRKMMSEIVCRIESGTLPLRVTHNDTKINNVMTDNETGKALCVIDLDTVMPGSVLYDFGDAIRFGASTAAEDESDTSRISVDMNLFRLFTEGFLSEVNVGFLTKEEILLLPLGVKVLTCELAMRFLTDYIDGDLYFKVKDPEHNLVRAHAQMALLEDVERKYDEMCAFVAGLAN</sequence>
<dbReference type="InterPro" id="IPR011009">
    <property type="entry name" value="Kinase-like_dom_sf"/>
</dbReference>
<reference evidence="3" key="1">
    <citation type="submission" date="2020-10" db="EMBL/GenBank/DDBJ databases">
        <authorList>
            <person name="Gilroy R."/>
        </authorList>
    </citation>
    <scope>NUCLEOTIDE SEQUENCE</scope>
    <source>
        <strain evidence="3">ChiHile30-977</strain>
    </source>
</reference>
<evidence type="ECO:0000259" key="2">
    <source>
        <dbReference type="Pfam" id="PF01636"/>
    </source>
</evidence>
<accession>A0A9D0YXY2</accession>
<dbReference type="SUPFAM" id="SSF56112">
    <property type="entry name" value="Protein kinase-like (PK-like)"/>
    <property type="match status" value="1"/>
</dbReference>
<name>A0A9D0YXY2_9FIRM</name>